<evidence type="ECO:0000313" key="3">
    <source>
        <dbReference type="Proteomes" id="UP000051927"/>
    </source>
</evidence>
<keyword evidence="3" id="KW-1185">Reference proteome</keyword>
<dbReference type="SUPFAM" id="SSF52266">
    <property type="entry name" value="SGNH hydrolase"/>
    <property type="match status" value="1"/>
</dbReference>
<proteinExistence type="predicted"/>
<dbReference type="CDD" id="cd00229">
    <property type="entry name" value="SGNH_hydrolase"/>
    <property type="match status" value="1"/>
</dbReference>
<accession>A0ABR5PZH7</accession>
<feature type="domain" description="SGNH hydrolase-type esterase" evidence="1">
    <location>
        <begin position="199"/>
        <end position="357"/>
    </location>
</feature>
<dbReference type="Proteomes" id="UP000051927">
    <property type="component" value="Unassembled WGS sequence"/>
</dbReference>
<sequence length="379" mass="42073">MSKLRQDISGYSLACPAARFLQGALCCEELADGWVHPERFSKSQMRALGSCLAWHPGLYRQMARCTSGVLLSFTTDSQHIALELLVEKPPQGTQAVLRQVPSGIQDSLAVSVDKKQTVLVPISIDNENKTSRLSFGEPDVLRFSVEDQEDTKGTPRLPGFGEVHQVRIWFPCLTGVLVRTLFGDGSFFSPVEAQKGLVVIGDSIAQGFVAGSPTRTWPAQLAHKLKLSLCNQSIGGQIFQAEVIEKPNVAWDIELVIVALGSNYRFEKTNKGQVKQDIRRTLHEVAQEYKNSRIIAITPFPHFETRYPTHPLSCFSDVEDFIFESARSEHIEVIRGADLIDANPKLFADDDHPNVHGATQIASRLADALKEVSKTFERF</sequence>
<dbReference type="EMBL" id="JQCP01000003">
    <property type="protein sequence ID" value="KRO01795.1"/>
    <property type="molecule type" value="Genomic_DNA"/>
</dbReference>
<dbReference type="GeneID" id="84905195"/>
<comment type="caution">
    <text evidence="2">The sequence shown here is derived from an EMBL/GenBank/DDBJ whole genome shotgun (WGS) entry which is preliminary data.</text>
</comment>
<dbReference type="InterPro" id="IPR013830">
    <property type="entry name" value="SGNH_hydro"/>
</dbReference>
<evidence type="ECO:0000259" key="1">
    <source>
        <dbReference type="Pfam" id="PF13472"/>
    </source>
</evidence>
<protein>
    <recommendedName>
        <fullName evidence="1">SGNH hydrolase-type esterase domain-containing protein</fullName>
    </recommendedName>
</protein>
<dbReference type="Pfam" id="PF13472">
    <property type="entry name" value="Lipase_GDSL_2"/>
    <property type="match status" value="1"/>
</dbReference>
<dbReference type="Gene3D" id="3.40.50.1110">
    <property type="entry name" value="SGNH hydrolase"/>
    <property type="match status" value="1"/>
</dbReference>
<reference evidence="2 3" key="1">
    <citation type="journal article" date="2015" name="Genome Announc.">
        <title>Expanding the biotechnology potential of lactobacilli through comparative genomics of 213 strains and associated genera.</title>
        <authorList>
            <person name="Sun Z."/>
            <person name="Harris H.M."/>
            <person name="McCann A."/>
            <person name="Guo C."/>
            <person name="Argimon S."/>
            <person name="Zhang W."/>
            <person name="Yang X."/>
            <person name="Jeffery I.B."/>
            <person name="Cooney J.C."/>
            <person name="Kagawa T.F."/>
            <person name="Liu W."/>
            <person name="Song Y."/>
            <person name="Salvetti E."/>
            <person name="Wrobel A."/>
            <person name="Rasinkangas P."/>
            <person name="Parkhill J."/>
            <person name="Rea M.C."/>
            <person name="O'Sullivan O."/>
            <person name="Ritari J."/>
            <person name="Douillard F.P."/>
            <person name="Paul Ross R."/>
            <person name="Yang R."/>
            <person name="Briner A.E."/>
            <person name="Felis G.E."/>
            <person name="de Vos W.M."/>
            <person name="Barrangou R."/>
            <person name="Klaenhammer T.R."/>
            <person name="Caufield P.W."/>
            <person name="Cui Y."/>
            <person name="Zhang H."/>
            <person name="O'Toole P.W."/>
        </authorList>
    </citation>
    <scope>NUCLEOTIDE SEQUENCE [LARGE SCALE GENOMIC DNA]</scope>
    <source>
        <strain evidence="2 3">DSM 7090</strain>
    </source>
</reference>
<gene>
    <name evidence="2" type="ORF">IV60_GL001034</name>
</gene>
<dbReference type="Gene3D" id="2.60.120.260">
    <property type="entry name" value="Galactose-binding domain-like"/>
    <property type="match status" value="1"/>
</dbReference>
<organism evidence="2 3">
    <name type="scientific">Lancefieldella rimae</name>
    <dbReference type="NCBI Taxonomy" id="1383"/>
    <lineage>
        <taxon>Bacteria</taxon>
        <taxon>Bacillati</taxon>
        <taxon>Actinomycetota</taxon>
        <taxon>Coriobacteriia</taxon>
        <taxon>Coriobacteriales</taxon>
        <taxon>Atopobiaceae</taxon>
        <taxon>Lancefieldella</taxon>
    </lineage>
</organism>
<dbReference type="RefSeq" id="WP_003150461.1">
    <property type="nucleotide sequence ID" value="NZ_JQCP01000003.1"/>
</dbReference>
<name>A0ABR5PZH7_9ACTN</name>
<dbReference type="InterPro" id="IPR036514">
    <property type="entry name" value="SGNH_hydro_sf"/>
</dbReference>
<evidence type="ECO:0000313" key="2">
    <source>
        <dbReference type="EMBL" id="KRO01795.1"/>
    </source>
</evidence>